<evidence type="ECO:0000313" key="1">
    <source>
        <dbReference type="EMBL" id="GAA0328497.1"/>
    </source>
</evidence>
<keyword evidence="2" id="KW-1185">Reference proteome</keyword>
<proteinExistence type="predicted"/>
<name>A0ABN0W831_9ACTN</name>
<accession>A0ABN0W831</accession>
<dbReference type="RefSeq" id="WP_344114837.1">
    <property type="nucleotide sequence ID" value="NZ_BAAABW010000001.1"/>
</dbReference>
<sequence>MNRRKKEKHDLSIKKDSRTPPYQPLGEYDGVQLVWHHVVPYNKLAAFWNDLIKDPARIAEVKRMADRMATRLPDYRTTLTARDREHLVALLSNLPTYEHDAKELIPGEGGSWDNFTLIYGTPPGNAFVGPEATHRSDDPKENFESGCELIITKDRFNRLKALDTNIDTYLRSHSKNDAITVLRGLETDTIDKYEIPQFKANQWDRVGGKFSIKKKKDDGRQLPGPERKKIRVRGNIDLEIEF</sequence>
<comment type="caution">
    <text evidence="1">The sequence shown here is derived from an EMBL/GenBank/DDBJ whole genome shotgun (WGS) entry which is preliminary data.</text>
</comment>
<organism evidence="1 2">
    <name type="scientific">Streptomyces blastmyceticus</name>
    <dbReference type="NCBI Taxonomy" id="68180"/>
    <lineage>
        <taxon>Bacteria</taxon>
        <taxon>Bacillati</taxon>
        <taxon>Actinomycetota</taxon>
        <taxon>Actinomycetes</taxon>
        <taxon>Kitasatosporales</taxon>
        <taxon>Streptomycetaceae</taxon>
        <taxon>Streptomyces</taxon>
    </lineage>
</organism>
<dbReference type="Proteomes" id="UP001500063">
    <property type="component" value="Unassembled WGS sequence"/>
</dbReference>
<reference evidence="1 2" key="1">
    <citation type="journal article" date="2019" name="Int. J. Syst. Evol. Microbiol.">
        <title>The Global Catalogue of Microorganisms (GCM) 10K type strain sequencing project: providing services to taxonomists for standard genome sequencing and annotation.</title>
        <authorList>
            <consortium name="The Broad Institute Genomics Platform"/>
            <consortium name="The Broad Institute Genome Sequencing Center for Infectious Disease"/>
            <person name="Wu L."/>
            <person name="Ma J."/>
        </authorList>
    </citation>
    <scope>NUCLEOTIDE SEQUENCE [LARGE SCALE GENOMIC DNA]</scope>
    <source>
        <strain evidence="1 2">JCM 4565</strain>
    </source>
</reference>
<protein>
    <submittedName>
        <fullName evidence="1">Uncharacterized protein</fullName>
    </submittedName>
</protein>
<gene>
    <name evidence="1" type="ORF">GCM10010319_00580</name>
</gene>
<evidence type="ECO:0000313" key="2">
    <source>
        <dbReference type="Proteomes" id="UP001500063"/>
    </source>
</evidence>
<dbReference type="EMBL" id="BAAABW010000001">
    <property type="protein sequence ID" value="GAA0328497.1"/>
    <property type="molecule type" value="Genomic_DNA"/>
</dbReference>